<accession>A0A6A4F4T2</accession>
<dbReference type="EMBL" id="QXFV01005482">
    <property type="protein sequence ID" value="KAE8964789.1"/>
    <property type="molecule type" value="Genomic_DNA"/>
</dbReference>
<dbReference type="OrthoDB" id="128570at2759"/>
<evidence type="ECO:0000313" key="2">
    <source>
        <dbReference type="EMBL" id="KAE9016436.1"/>
    </source>
</evidence>
<reference evidence="3 5" key="1">
    <citation type="submission" date="2018-08" db="EMBL/GenBank/DDBJ databases">
        <title>Genomic investigation of the strawberry pathogen Phytophthora fragariae indicates pathogenicity is determined by transcriptional variation in three key races.</title>
        <authorList>
            <person name="Adams T.M."/>
            <person name="Armitage A.D."/>
            <person name="Sobczyk M.K."/>
            <person name="Bates H.J."/>
            <person name="Dunwell J.M."/>
            <person name="Nellist C.F."/>
            <person name="Harrison R.J."/>
        </authorList>
    </citation>
    <scope>NUCLEOTIDE SEQUENCE [LARGE SCALE GENOMIC DNA]</scope>
    <source>
        <strain evidence="1 4">SCRP249</strain>
        <strain evidence="2 6">SCRP324</strain>
        <strain evidence="3 5">SCRP333</strain>
    </source>
</reference>
<evidence type="ECO:0000313" key="4">
    <source>
        <dbReference type="Proteomes" id="UP000429607"/>
    </source>
</evidence>
<evidence type="ECO:0000313" key="5">
    <source>
        <dbReference type="Proteomes" id="UP000434957"/>
    </source>
</evidence>
<evidence type="ECO:0000313" key="6">
    <source>
        <dbReference type="Proteomes" id="UP000435112"/>
    </source>
</evidence>
<proteinExistence type="predicted"/>
<name>A0A6A4F4T2_9STRA</name>
<protein>
    <recommendedName>
        <fullName evidence="7">Tc1-like transposase DDE domain-containing protein</fullName>
    </recommendedName>
</protein>
<dbReference type="AlphaFoldDB" id="A0A6A4F4T2"/>
<evidence type="ECO:0000313" key="1">
    <source>
        <dbReference type="EMBL" id="KAE8964789.1"/>
    </source>
</evidence>
<organism evidence="3 5">
    <name type="scientific">Phytophthora rubi</name>
    <dbReference type="NCBI Taxonomy" id="129364"/>
    <lineage>
        <taxon>Eukaryota</taxon>
        <taxon>Sar</taxon>
        <taxon>Stramenopiles</taxon>
        <taxon>Oomycota</taxon>
        <taxon>Peronosporomycetes</taxon>
        <taxon>Peronosporales</taxon>
        <taxon>Peronosporaceae</taxon>
        <taxon>Phytophthora</taxon>
    </lineage>
</organism>
<dbReference type="Proteomes" id="UP000435112">
    <property type="component" value="Unassembled WGS sequence"/>
</dbReference>
<evidence type="ECO:0008006" key="7">
    <source>
        <dbReference type="Google" id="ProtNLM"/>
    </source>
</evidence>
<dbReference type="EMBL" id="QXFU01000913">
    <property type="protein sequence ID" value="KAE9016436.1"/>
    <property type="molecule type" value="Genomic_DNA"/>
</dbReference>
<sequence length="72" mass="8364">MDNTLPLTKQHLSDSVICRALRFDLRLTRNVLTKRASESLPQERREYARRLPPFYSGPNQLVFVDETSKDAT</sequence>
<dbReference type="EMBL" id="QXFT01000928">
    <property type="protein sequence ID" value="KAE9333113.1"/>
    <property type="molecule type" value="Genomic_DNA"/>
</dbReference>
<dbReference type="Proteomes" id="UP000434957">
    <property type="component" value="Unassembled WGS sequence"/>
</dbReference>
<comment type="caution">
    <text evidence="3">The sequence shown here is derived from an EMBL/GenBank/DDBJ whole genome shotgun (WGS) entry which is preliminary data.</text>
</comment>
<evidence type="ECO:0000313" key="3">
    <source>
        <dbReference type="EMBL" id="KAE9333113.1"/>
    </source>
</evidence>
<dbReference type="Proteomes" id="UP000429607">
    <property type="component" value="Unassembled WGS sequence"/>
</dbReference>
<gene>
    <name evidence="1" type="ORF">PR001_g28937</name>
    <name evidence="2" type="ORF">PR002_g13653</name>
    <name evidence="3" type="ORF">PR003_g14178</name>
</gene>
<keyword evidence="5" id="KW-1185">Reference proteome</keyword>